<dbReference type="Pfam" id="PF08550">
    <property type="entry name" value="GATA_AreA"/>
    <property type="match status" value="1"/>
</dbReference>
<feature type="domain" description="Nitrogen regulatory protein areA GATA-like" evidence="2">
    <location>
        <begin position="193"/>
        <end position="220"/>
    </location>
</feature>
<reference evidence="3" key="1">
    <citation type="submission" date="2018-03" db="EMBL/GenBank/DDBJ databases">
        <authorList>
            <person name="Guldener U."/>
        </authorList>
    </citation>
    <scope>NUCLEOTIDE SEQUENCE</scope>
</reference>
<protein>
    <recommendedName>
        <fullName evidence="2">Nitrogen regulatory protein areA GATA-like domain-containing protein</fullName>
    </recommendedName>
</protein>
<sequence length="380" mass="41700">MTTPGRELRPSQLVVTEEPTAQIDSIMPRLWLRQNYDTLPPISRPRLVGTTVPLFGPSIHPGLACPQPAPAPPIIPPAAPPVLAIWPTITLDAGLVKTAATERQRFHGADGPLKARPVPNGGSVCRCDAALDPNTVFEPPTCCRTARWISRAGTVGYDPGIERAEDDAAIMPQPTRHIDYLSHDWREEEVWSSWKYIVSQRPEGNNGRRLENALWRIWTKAKKKLGTVRPETINWLKDSDVTWLYGPQQGGGSAGAAVSVDHHRGKSSESGNSTNKKPILKTRSVIQAILDGLCVAPVAPIQDKDKGVGITPLGGPVASCYQDPFCSPQISRENDGITATSDASYSTRQRKRVRFKEQVEQRIIAGFKGEDRQHDIVTRS</sequence>
<gene>
    <name evidence="3" type="ORF">DNG_05143</name>
</gene>
<evidence type="ECO:0000313" key="3">
    <source>
        <dbReference type="EMBL" id="SPO02470.1"/>
    </source>
</evidence>
<dbReference type="PANTHER" id="PTHR28051">
    <property type="entry name" value="PROTEIN MTL1-RELATED"/>
    <property type="match status" value="1"/>
</dbReference>
<evidence type="ECO:0000313" key="4">
    <source>
        <dbReference type="Proteomes" id="UP001187682"/>
    </source>
</evidence>
<dbReference type="GO" id="GO:0005773">
    <property type="term" value="C:vacuole"/>
    <property type="evidence" value="ECO:0007669"/>
    <property type="project" value="GOC"/>
</dbReference>
<name>A0AAE8N077_9PEZI</name>
<comment type="caution">
    <text evidence="3">The sequence shown here is derived from an EMBL/GenBank/DDBJ whole genome shotgun (WGS) entry which is preliminary data.</text>
</comment>
<evidence type="ECO:0000259" key="2">
    <source>
        <dbReference type="Pfam" id="PF08550"/>
    </source>
</evidence>
<dbReference type="AlphaFoldDB" id="A0AAE8N077"/>
<dbReference type="InterPro" id="IPR052292">
    <property type="entry name" value="Glucose_repression_reg"/>
</dbReference>
<dbReference type="Proteomes" id="UP001187682">
    <property type="component" value="Unassembled WGS sequence"/>
</dbReference>
<dbReference type="PANTHER" id="PTHR28051:SF1">
    <property type="entry name" value="PROTEIN MTL1-RELATED"/>
    <property type="match status" value="1"/>
</dbReference>
<feature type="region of interest" description="Disordered" evidence="1">
    <location>
        <begin position="254"/>
        <end position="276"/>
    </location>
</feature>
<evidence type="ECO:0000256" key="1">
    <source>
        <dbReference type="SAM" id="MobiDB-lite"/>
    </source>
</evidence>
<proteinExistence type="predicted"/>
<dbReference type="InterPro" id="IPR013860">
    <property type="entry name" value="AreA_GATA"/>
</dbReference>
<dbReference type="GO" id="GO:0042149">
    <property type="term" value="P:cellular response to glucose starvation"/>
    <property type="evidence" value="ECO:0007669"/>
    <property type="project" value="TreeGrafter"/>
</dbReference>
<dbReference type="EMBL" id="ONZQ02000006">
    <property type="protein sequence ID" value="SPO02470.1"/>
    <property type="molecule type" value="Genomic_DNA"/>
</dbReference>
<accession>A0AAE8N077</accession>
<organism evidence="3 4">
    <name type="scientific">Cephalotrichum gorgonifer</name>
    <dbReference type="NCBI Taxonomy" id="2041049"/>
    <lineage>
        <taxon>Eukaryota</taxon>
        <taxon>Fungi</taxon>
        <taxon>Dikarya</taxon>
        <taxon>Ascomycota</taxon>
        <taxon>Pezizomycotina</taxon>
        <taxon>Sordariomycetes</taxon>
        <taxon>Hypocreomycetidae</taxon>
        <taxon>Microascales</taxon>
        <taxon>Microascaceae</taxon>
        <taxon>Cephalotrichum</taxon>
    </lineage>
</organism>
<keyword evidence="4" id="KW-1185">Reference proteome</keyword>
<dbReference type="GO" id="GO:0007039">
    <property type="term" value="P:protein catabolic process in the vacuole"/>
    <property type="evidence" value="ECO:0007669"/>
    <property type="project" value="TreeGrafter"/>
</dbReference>